<dbReference type="GO" id="GO:0003677">
    <property type="term" value="F:DNA binding"/>
    <property type="evidence" value="ECO:0007669"/>
    <property type="project" value="UniProtKB-KW"/>
</dbReference>
<organism evidence="10 11">
    <name type="scientific">Johnsonella ignava ATCC 51276</name>
    <dbReference type="NCBI Taxonomy" id="679200"/>
    <lineage>
        <taxon>Bacteria</taxon>
        <taxon>Bacillati</taxon>
        <taxon>Bacillota</taxon>
        <taxon>Clostridia</taxon>
        <taxon>Lachnospirales</taxon>
        <taxon>Lachnospiraceae</taxon>
        <taxon>Johnsonella</taxon>
    </lineage>
</organism>
<dbReference type="PROSITE" id="PS00716">
    <property type="entry name" value="SIGMA70_2"/>
    <property type="match status" value="1"/>
</dbReference>
<dbReference type="Pfam" id="PF04542">
    <property type="entry name" value="Sigma70_r2"/>
    <property type="match status" value="1"/>
</dbReference>
<dbReference type="Pfam" id="PF00140">
    <property type="entry name" value="Sigma70_r1_2"/>
    <property type="match status" value="1"/>
</dbReference>
<dbReference type="HOGENOM" id="CLU_014793_3_5_9"/>
<sequence length="349" mass="40410">MNDKNKLGGQENILKNKITESETKNDSSKNLRFNTKIYNDEDVNEDDSAFKDEDPENEDDLQELYTDDFSDLKDEPVKAYLLEIGKVELLTAEEEVMLAKMVQNGSVSEKYSARKKLVEANLRLVVSIARKYTNRGLHLLDLIQEGNLGLMRAVDKFDVSKGFRFSTYATWWIRQAISRAISEQSRTIRIPVHMVEVMNKLVNEKKRFLIQHNREPLAEELAEIMGISIEKVNEVIKLTQDTISIETPINGDEDSYLRDFISDERASTPYEKTQENILKEKVEEALSDLTLREREVIKLRFGIPDGKTHTLEEVGKYFGITRERIRQIEVKALRKLRHIGVIKKLNDFL</sequence>
<evidence type="ECO:0000256" key="2">
    <source>
        <dbReference type="ARBA" id="ARBA00023015"/>
    </source>
</evidence>
<dbReference type="InterPro" id="IPR050239">
    <property type="entry name" value="Sigma-70_RNA_pol_init_factors"/>
</dbReference>
<feature type="compositionally biased region" description="Acidic residues" evidence="7">
    <location>
        <begin position="40"/>
        <end position="58"/>
    </location>
</feature>
<dbReference type="Gene3D" id="1.10.601.10">
    <property type="entry name" value="RNA Polymerase Primary Sigma Factor"/>
    <property type="match status" value="2"/>
</dbReference>
<dbReference type="CDD" id="cd06171">
    <property type="entry name" value="Sigma70_r4"/>
    <property type="match status" value="1"/>
</dbReference>
<dbReference type="PRINTS" id="PR00046">
    <property type="entry name" value="SIGMA70FCT"/>
</dbReference>
<dbReference type="InterPro" id="IPR009042">
    <property type="entry name" value="RNA_pol_sigma70_r1_2"/>
</dbReference>
<dbReference type="STRING" id="679200.HMPREF9333_01871"/>
<comment type="caution">
    <text evidence="10">The sequence shown here is derived from an EMBL/GenBank/DDBJ whole genome shotgun (WGS) entry which is preliminary data.</text>
</comment>
<evidence type="ECO:0000313" key="10">
    <source>
        <dbReference type="EMBL" id="EHI55024.1"/>
    </source>
</evidence>
<dbReference type="AlphaFoldDB" id="G5GJY1"/>
<keyword evidence="3 6" id="KW-0731">Sigma factor</keyword>
<feature type="compositionally biased region" description="Basic and acidic residues" evidence="7">
    <location>
        <begin position="17"/>
        <end position="29"/>
    </location>
</feature>
<evidence type="ECO:0000256" key="4">
    <source>
        <dbReference type="ARBA" id="ARBA00023125"/>
    </source>
</evidence>
<dbReference type="InterPro" id="IPR013324">
    <property type="entry name" value="RNA_pol_sigma_r3/r4-like"/>
</dbReference>
<dbReference type="PATRIC" id="fig|679200.3.peg.1977"/>
<accession>G5GJY1</accession>
<gene>
    <name evidence="10" type="ORF">HMPREF9333_01871</name>
</gene>
<comment type="similarity">
    <text evidence="1 6">Belongs to the sigma-70 factor family.</text>
</comment>
<feature type="region of interest" description="Disordered" evidence="7">
    <location>
        <begin position="1"/>
        <end position="58"/>
    </location>
</feature>
<dbReference type="GO" id="GO:0016987">
    <property type="term" value="F:sigma factor activity"/>
    <property type="evidence" value="ECO:0007669"/>
    <property type="project" value="UniProtKB-KW"/>
</dbReference>
<dbReference type="OrthoDB" id="9809557at2"/>
<evidence type="ECO:0000313" key="11">
    <source>
        <dbReference type="Proteomes" id="UP000003011"/>
    </source>
</evidence>
<dbReference type="PANTHER" id="PTHR30603:SF60">
    <property type="entry name" value="RNA POLYMERASE SIGMA FACTOR RPOD"/>
    <property type="match status" value="1"/>
</dbReference>
<feature type="domain" description="RNA polymerase sigma-70" evidence="9">
    <location>
        <begin position="310"/>
        <end position="336"/>
    </location>
</feature>
<dbReference type="InterPro" id="IPR036388">
    <property type="entry name" value="WH-like_DNA-bd_sf"/>
</dbReference>
<evidence type="ECO:0000256" key="3">
    <source>
        <dbReference type="ARBA" id="ARBA00023082"/>
    </source>
</evidence>
<comment type="function">
    <text evidence="6">Sigma factors are initiation factors that promote the attachment of RNA polymerase to specific initiation sites and are then released.</text>
</comment>
<dbReference type="Pfam" id="PF04539">
    <property type="entry name" value="Sigma70_r3"/>
    <property type="match status" value="1"/>
</dbReference>
<keyword evidence="11" id="KW-1185">Reference proteome</keyword>
<dbReference type="PANTHER" id="PTHR30603">
    <property type="entry name" value="RNA POLYMERASE SIGMA FACTOR RPO"/>
    <property type="match status" value="1"/>
</dbReference>
<dbReference type="RefSeq" id="WP_005541670.1">
    <property type="nucleotide sequence ID" value="NZ_JH378836.1"/>
</dbReference>
<dbReference type="InterPro" id="IPR007630">
    <property type="entry name" value="RNA_pol_sigma70_r4"/>
</dbReference>
<dbReference type="SUPFAM" id="SSF88946">
    <property type="entry name" value="Sigma2 domain of RNA polymerase sigma factors"/>
    <property type="match status" value="1"/>
</dbReference>
<keyword evidence="4 6" id="KW-0238">DNA-binding</keyword>
<evidence type="ECO:0000259" key="9">
    <source>
        <dbReference type="PROSITE" id="PS00716"/>
    </source>
</evidence>
<reference evidence="10 11" key="1">
    <citation type="submission" date="2011-08" db="EMBL/GenBank/DDBJ databases">
        <title>The Genome Sequence of Johnsonella ignava ATCC 51276.</title>
        <authorList>
            <consortium name="The Broad Institute Genome Sequencing Platform"/>
            <person name="Earl A."/>
            <person name="Ward D."/>
            <person name="Feldgarden M."/>
            <person name="Gevers D."/>
            <person name="Izard J."/>
            <person name="Blanton J.M."/>
            <person name="Baranova O.V."/>
            <person name="Dewhirst F.E."/>
            <person name="Young S.K."/>
            <person name="Zeng Q."/>
            <person name="Gargeya S."/>
            <person name="Fitzgerald M."/>
            <person name="Haas B."/>
            <person name="Abouelleil A."/>
            <person name="Alvarado L."/>
            <person name="Arachchi H.M."/>
            <person name="Berlin A."/>
            <person name="Brown A."/>
            <person name="Chapman S.B."/>
            <person name="Chen Z."/>
            <person name="Dunbar C."/>
            <person name="Freedman E."/>
            <person name="Gearin G."/>
            <person name="Gellesch M."/>
            <person name="Goldberg J."/>
            <person name="Griggs A."/>
            <person name="Gujja S."/>
            <person name="Heiman D."/>
            <person name="Howarth C."/>
            <person name="Larson L."/>
            <person name="Lui A."/>
            <person name="MacDonald P.J.P."/>
            <person name="Montmayeur A."/>
            <person name="Murphy C."/>
            <person name="Neiman D."/>
            <person name="Pearson M."/>
            <person name="Priest M."/>
            <person name="Roberts A."/>
            <person name="Saif S."/>
            <person name="Shea T."/>
            <person name="Shenoy N."/>
            <person name="Sisk P."/>
            <person name="Stolte C."/>
            <person name="Sykes S."/>
            <person name="Wortman J."/>
            <person name="Nusbaum C."/>
            <person name="Birren B."/>
        </authorList>
    </citation>
    <scope>NUCLEOTIDE SEQUENCE [LARGE SCALE GENOMIC DNA]</scope>
    <source>
        <strain evidence="10 11">ATCC 51276</strain>
    </source>
</reference>
<dbReference type="Proteomes" id="UP000003011">
    <property type="component" value="Unassembled WGS sequence"/>
</dbReference>
<dbReference type="Pfam" id="PF04545">
    <property type="entry name" value="Sigma70_r4"/>
    <property type="match status" value="1"/>
</dbReference>
<dbReference type="SUPFAM" id="SSF88659">
    <property type="entry name" value="Sigma3 and sigma4 domains of RNA polymerase sigma factors"/>
    <property type="match status" value="2"/>
</dbReference>
<dbReference type="eggNOG" id="COG0568">
    <property type="taxonomic scope" value="Bacteria"/>
</dbReference>
<dbReference type="InterPro" id="IPR000943">
    <property type="entry name" value="RNA_pol_sigma70"/>
</dbReference>
<evidence type="ECO:0000256" key="5">
    <source>
        <dbReference type="ARBA" id="ARBA00023163"/>
    </source>
</evidence>
<dbReference type="InterPro" id="IPR007624">
    <property type="entry name" value="RNA_pol_sigma70_r3"/>
</dbReference>
<dbReference type="InterPro" id="IPR014284">
    <property type="entry name" value="RNA_pol_sigma-70_dom"/>
</dbReference>
<evidence type="ECO:0000256" key="7">
    <source>
        <dbReference type="SAM" id="MobiDB-lite"/>
    </source>
</evidence>
<dbReference type="PROSITE" id="PS00715">
    <property type="entry name" value="SIGMA70_1"/>
    <property type="match status" value="1"/>
</dbReference>
<proteinExistence type="inferred from homology"/>
<feature type="domain" description="RNA polymerase sigma-70" evidence="8">
    <location>
        <begin position="141"/>
        <end position="154"/>
    </location>
</feature>
<dbReference type="InterPro" id="IPR007627">
    <property type="entry name" value="RNA_pol_sigma70_r2"/>
</dbReference>
<dbReference type="InterPro" id="IPR013325">
    <property type="entry name" value="RNA_pol_sigma_r2"/>
</dbReference>
<dbReference type="NCBIfam" id="TIGR02937">
    <property type="entry name" value="sigma70-ECF"/>
    <property type="match status" value="1"/>
</dbReference>
<evidence type="ECO:0000256" key="1">
    <source>
        <dbReference type="ARBA" id="ARBA00007788"/>
    </source>
</evidence>
<name>G5GJY1_9FIRM</name>
<dbReference type="GO" id="GO:0006352">
    <property type="term" value="P:DNA-templated transcription initiation"/>
    <property type="evidence" value="ECO:0007669"/>
    <property type="project" value="InterPro"/>
</dbReference>
<dbReference type="Gene3D" id="1.10.10.10">
    <property type="entry name" value="Winged helix-like DNA-binding domain superfamily/Winged helix DNA-binding domain"/>
    <property type="match status" value="2"/>
</dbReference>
<evidence type="ECO:0000256" key="6">
    <source>
        <dbReference type="RuleBase" id="RU362124"/>
    </source>
</evidence>
<keyword evidence="5 6" id="KW-0804">Transcription</keyword>
<evidence type="ECO:0000259" key="8">
    <source>
        <dbReference type="PROSITE" id="PS00715"/>
    </source>
</evidence>
<keyword evidence="2 6" id="KW-0805">Transcription regulation</keyword>
<dbReference type="FunFam" id="1.10.601.10:FF:000001">
    <property type="entry name" value="RNA polymerase sigma factor SigA"/>
    <property type="match status" value="1"/>
</dbReference>
<dbReference type="EMBL" id="ACZL01000031">
    <property type="protein sequence ID" value="EHI55024.1"/>
    <property type="molecule type" value="Genomic_DNA"/>
</dbReference>
<protein>
    <recommendedName>
        <fullName evidence="6">RNA polymerase sigma factor</fullName>
    </recommendedName>
</protein>